<evidence type="ECO:0000256" key="1">
    <source>
        <dbReference type="SAM" id="MobiDB-lite"/>
    </source>
</evidence>
<keyword evidence="3" id="KW-1185">Reference proteome</keyword>
<dbReference type="AlphaFoldDB" id="A0A9P5NJ50"/>
<name>A0A9P5NJ50_GYMJU</name>
<proteinExistence type="predicted"/>
<organism evidence="2 3">
    <name type="scientific">Gymnopilus junonius</name>
    <name type="common">Spectacular rustgill mushroom</name>
    <name type="synonym">Gymnopilus spectabilis subsp. junonius</name>
    <dbReference type="NCBI Taxonomy" id="109634"/>
    <lineage>
        <taxon>Eukaryota</taxon>
        <taxon>Fungi</taxon>
        <taxon>Dikarya</taxon>
        <taxon>Basidiomycota</taxon>
        <taxon>Agaricomycotina</taxon>
        <taxon>Agaricomycetes</taxon>
        <taxon>Agaricomycetidae</taxon>
        <taxon>Agaricales</taxon>
        <taxon>Agaricineae</taxon>
        <taxon>Hymenogastraceae</taxon>
        <taxon>Gymnopilus</taxon>
    </lineage>
</organism>
<evidence type="ECO:0000313" key="2">
    <source>
        <dbReference type="EMBL" id="KAF8889738.1"/>
    </source>
</evidence>
<dbReference type="Proteomes" id="UP000724874">
    <property type="component" value="Unassembled WGS sequence"/>
</dbReference>
<feature type="region of interest" description="Disordered" evidence="1">
    <location>
        <begin position="98"/>
        <end position="121"/>
    </location>
</feature>
<sequence length="121" mass="13341">MMSRSLIRVRRPLSPLHLPRVQVRVGGGSFRWSPSVLPPVSHHCLSHIQMWAGSRSCIPACNVLYRLSTSLVQVRVGGGSFCLSPFVPPHRLPHIQMRAGGGSCQTLTTSPSPLDARPRRR</sequence>
<accession>A0A9P5NJ50</accession>
<evidence type="ECO:0000313" key="3">
    <source>
        <dbReference type="Proteomes" id="UP000724874"/>
    </source>
</evidence>
<dbReference type="EMBL" id="JADNYJ010000078">
    <property type="protein sequence ID" value="KAF8889738.1"/>
    <property type="molecule type" value="Genomic_DNA"/>
</dbReference>
<protein>
    <submittedName>
        <fullName evidence="2">Uncharacterized protein</fullName>
    </submittedName>
</protein>
<gene>
    <name evidence="2" type="ORF">CPB84DRAFT_1785293</name>
</gene>
<reference evidence="2" key="1">
    <citation type="submission" date="2020-11" db="EMBL/GenBank/DDBJ databases">
        <authorList>
            <consortium name="DOE Joint Genome Institute"/>
            <person name="Ahrendt S."/>
            <person name="Riley R."/>
            <person name="Andreopoulos W."/>
            <person name="LaButti K."/>
            <person name="Pangilinan J."/>
            <person name="Ruiz-duenas F.J."/>
            <person name="Barrasa J.M."/>
            <person name="Sanchez-Garcia M."/>
            <person name="Camarero S."/>
            <person name="Miyauchi S."/>
            <person name="Serrano A."/>
            <person name="Linde D."/>
            <person name="Babiker R."/>
            <person name="Drula E."/>
            <person name="Ayuso-Fernandez I."/>
            <person name="Pacheco R."/>
            <person name="Padilla G."/>
            <person name="Ferreira P."/>
            <person name="Barriuso J."/>
            <person name="Kellner H."/>
            <person name="Castanera R."/>
            <person name="Alfaro M."/>
            <person name="Ramirez L."/>
            <person name="Pisabarro A.G."/>
            <person name="Kuo A."/>
            <person name="Tritt A."/>
            <person name="Lipzen A."/>
            <person name="He G."/>
            <person name="Yan M."/>
            <person name="Ng V."/>
            <person name="Cullen D."/>
            <person name="Martin F."/>
            <person name="Rosso M.-N."/>
            <person name="Henrissat B."/>
            <person name="Hibbett D."/>
            <person name="Martinez A.T."/>
            <person name="Grigoriev I.V."/>
        </authorList>
    </citation>
    <scope>NUCLEOTIDE SEQUENCE</scope>
    <source>
        <strain evidence="2">AH 44721</strain>
    </source>
</reference>
<comment type="caution">
    <text evidence="2">The sequence shown here is derived from an EMBL/GenBank/DDBJ whole genome shotgun (WGS) entry which is preliminary data.</text>
</comment>